<evidence type="ECO:0000313" key="2">
    <source>
        <dbReference type="EMBL" id="MDM7454602.1"/>
    </source>
</evidence>
<keyword evidence="1" id="KW-0812">Transmembrane</keyword>
<gene>
    <name evidence="2" type="ORF">QUF16_09575</name>
</gene>
<protein>
    <submittedName>
        <fullName evidence="2">Uncharacterized protein</fullName>
    </submittedName>
</protein>
<dbReference type="EMBL" id="JAUCBG010000012">
    <property type="protein sequence ID" value="MDM7454602.1"/>
    <property type="molecule type" value="Genomic_DNA"/>
</dbReference>
<dbReference type="Proteomes" id="UP001231451">
    <property type="component" value="Unassembled WGS sequence"/>
</dbReference>
<keyword evidence="1" id="KW-1133">Transmembrane helix</keyword>
<organism evidence="2 3">
    <name type="scientific">Lacticaseibacillus paracasei</name>
    <name type="common">Lactobacillus paracasei</name>
    <dbReference type="NCBI Taxonomy" id="1597"/>
    <lineage>
        <taxon>Bacteria</taxon>
        <taxon>Bacillati</taxon>
        <taxon>Bacillota</taxon>
        <taxon>Bacilli</taxon>
        <taxon>Lactobacillales</taxon>
        <taxon>Lactobacillaceae</taxon>
        <taxon>Lacticaseibacillus</taxon>
    </lineage>
</organism>
<feature type="transmembrane region" description="Helical" evidence="1">
    <location>
        <begin position="20"/>
        <end position="37"/>
    </location>
</feature>
<name>A0AAP4NBF2_LACPA</name>
<comment type="caution">
    <text evidence="2">The sequence shown here is derived from an EMBL/GenBank/DDBJ whole genome shotgun (WGS) entry which is preliminary data.</text>
</comment>
<evidence type="ECO:0000313" key="3">
    <source>
        <dbReference type="Proteomes" id="UP001231451"/>
    </source>
</evidence>
<dbReference type="RefSeq" id="WP_289420750.1">
    <property type="nucleotide sequence ID" value="NZ_JAUCBG010000012.1"/>
</dbReference>
<accession>A0AAP4NBF2</accession>
<dbReference type="AlphaFoldDB" id="A0AAP4NBF2"/>
<keyword evidence="1" id="KW-0472">Membrane</keyword>
<sequence>MEHETRRSHQEIKKYFWKSWKFRTVFIVIVLLVAGISSCVNEFKKESASPSTRIYKLNSDRSVKAMLKHYNPEIKYESISGVYANSDGSKTVGLNIKESGSDLSDKMAMRNAGNDVLKTWDAFKKSNGTNFANIAIMVTYPTNNGQIPIIKVQISGNKLKSFNKSSSSSSSVPSIATKYWQRNDMPALK</sequence>
<reference evidence="2" key="1">
    <citation type="submission" date="2023-06" db="EMBL/GenBank/DDBJ databases">
        <title>Draft Genome Sequences of lactic acid bacteria strains isolated from fermented milk products.</title>
        <authorList>
            <person name="Elcheninov A.G."/>
            <person name="Klyukina A."/>
            <person name="Zayulina K.S."/>
            <person name="Gavirova L.A."/>
            <person name="Shcherbakova P.A."/>
            <person name="Shestakov A.I."/>
            <person name="Kublanov I.V."/>
            <person name="Kochetkova T.V."/>
        </authorList>
    </citation>
    <scope>NUCLEOTIDE SEQUENCE</scope>
    <source>
        <strain evidence="2">TOM.1374</strain>
    </source>
</reference>
<evidence type="ECO:0000256" key="1">
    <source>
        <dbReference type="SAM" id="Phobius"/>
    </source>
</evidence>
<proteinExistence type="predicted"/>